<keyword evidence="2" id="KW-1133">Transmembrane helix</keyword>
<keyword evidence="2" id="KW-0472">Membrane</keyword>
<dbReference type="EMBL" id="OB662233">
    <property type="protein sequence ID" value="CAD7229703.1"/>
    <property type="molecule type" value="Genomic_DNA"/>
</dbReference>
<feature type="compositionally biased region" description="Basic and acidic residues" evidence="1">
    <location>
        <begin position="226"/>
        <end position="241"/>
    </location>
</feature>
<evidence type="ECO:0000256" key="2">
    <source>
        <dbReference type="SAM" id="Phobius"/>
    </source>
</evidence>
<evidence type="ECO:0000313" key="4">
    <source>
        <dbReference type="EMBL" id="CAD7229703.1"/>
    </source>
</evidence>
<keyword evidence="3" id="KW-0732">Signal</keyword>
<evidence type="ECO:0000256" key="1">
    <source>
        <dbReference type="SAM" id="MobiDB-lite"/>
    </source>
</evidence>
<sequence length="635" mass="71965">MVGSRRVLSLSLLFIGAVHAEYFPAYRHNPQYRMEDYIEHEAAYYHPGHFVEHDYEAMTDPLHPDGEHLREKMREQSNFEYIFHDDGVKSADSVDTEGHLAEGLRGRNPHLLDYLYPVGYQDAVGSDHLFNGDFMESHHGPHRVEDVRNHPIGLRQFRHRGAEWEELKGHPGSSERERSHLGASEWDKSNVYHGGDRRQESGQFHDELRGLRLYDLERFPSLEHRADEQHNGSLGEKENGHHSKQYSESGEKTHHHSKSSQRLHHSESKHGSHRFEPHRKHHSDRHHSESDEKRDHSELGRRHHSESHSGSDSALSLPKPVIVNVTRQGHAVLSPFIQNETGGVTLPEGLNETFDTSRIPKKSSSGHEKAKRKHARSLMKASWLLVILPTIAIALTLILGLACYMSRLRRRPVQLHDESINVEMVTPMRQRSEANPHQTLHLSFNSPHTSPDKDVQLASYAVTDQLPLSKTGKYNEAVNAGYGLQFAAGKEVKEDRQWATEKERSQGGNRTPDLLAGKEVFRVGVGPLEEPEAVTDCTIQTLEAFVPVDFSFSSDEGLGKWEIPATSDLIESFDVEQALAGTFSIPLLKLANKIVQQATKIRIKMDPRGFVDLQAMIALDSGIASYIEFFVSYVR</sequence>
<feature type="signal peptide" evidence="3">
    <location>
        <begin position="1"/>
        <end position="20"/>
    </location>
</feature>
<dbReference type="Gene3D" id="3.70.10.10">
    <property type="match status" value="1"/>
</dbReference>
<keyword evidence="2" id="KW-0812">Transmembrane</keyword>
<feature type="region of interest" description="Disordered" evidence="1">
    <location>
        <begin position="163"/>
        <end position="204"/>
    </location>
</feature>
<feature type="compositionally biased region" description="Basic and acidic residues" evidence="1">
    <location>
        <begin position="286"/>
        <end position="300"/>
    </location>
</feature>
<reference evidence="4" key="1">
    <citation type="submission" date="2020-11" db="EMBL/GenBank/DDBJ databases">
        <authorList>
            <person name="Tran Van P."/>
        </authorList>
    </citation>
    <scope>NUCLEOTIDE SEQUENCE</scope>
</reference>
<accession>A0A7R8WDI7</accession>
<proteinExistence type="predicted"/>
<feature type="chain" id="PRO_5043534618" evidence="3">
    <location>
        <begin position="21"/>
        <end position="635"/>
    </location>
</feature>
<feature type="compositionally biased region" description="Basic residues" evidence="1">
    <location>
        <begin position="276"/>
        <end position="285"/>
    </location>
</feature>
<dbReference type="GO" id="GO:0000077">
    <property type="term" value="P:DNA damage checkpoint signaling"/>
    <property type="evidence" value="ECO:0007669"/>
    <property type="project" value="InterPro"/>
</dbReference>
<protein>
    <submittedName>
        <fullName evidence="4">Uncharacterized protein</fullName>
    </submittedName>
</protein>
<feature type="compositionally biased region" description="Basic residues" evidence="1">
    <location>
        <begin position="253"/>
        <end position="263"/>
    </location>
</feature>
<name>A0A7R8WDI7_9CRUS</name>
<dbReference type="AlphaFoldDB" id="A0A7R8WDI7"/>
<organism evidence="4">
    <name type="scientific">Cyprideis torosa</name>
    <dbReference type="NCBI Taxonomy" id="163714"/>
    <lineage>
        <taxon>Eukaryota</taxon>
        <taxon>Metazoa</taxon>
        <taxon>Ecdysozoa</taxon>
        <taxon>Arthropoda</taxon>
        <taxon>Crustacea</taxon>
        <taxon>Oligostraca</taxon>
        <taxon>Ostracoda</taxon>
        <taxon>Podocopa</taxon>
        <taxon>Podocopida</taxon>
        <taxon>Cytherocopina</taxon>
        <taxon>Cytheroidea</taxon>
        <taxon>Cytherideidae</taxon>
        <taxon>Cyprideis</taxon>
    </lineage>
</organism>
<gene>
    <name evidence="4" type="ORF">CTOB1V02_LOCUS7571</name>
</gene>
<dbReference type="OrthoDB" id="337581at2759"/>
<dbReference type="Pfam" id="PF02144">
    <property type="entry name" value="Rad1"/>
    <property type="match status" value="1"/>
</dbReference>
<feature type="compositionally biased region" description="Basic and acidic residues" evidence="1">
    <location>
        <begin position="264"/>
        <end position="275"/>
    </location>
</feature>
<dbReference type="InterPro" id="IPR003021">
    <property type="entry name" value="Rad1_Rec1_Rad17"/>
</dbReference>
<feature type="region of interest" description="Disordered" evidence="1">
    <location>
        <begin position="226"/>
        <end position="316"/>
    </location>
</feature>
<evidence type="ECO:0000256" key="3">
    <source>
        <dbReference type="SAM" id="SignalP"/>
    </source>
</evidence>
<feature type="transmembrane region" description="Helical" evidence="2">
    <location>
        <begin position="381"/>
        <end position="404"/>
    </location>
</feature>
<feature type="region of interest" description="Disordered" evidence="1">
    <location>
        <begin position="348"/>
        <end position="373"/>
    </location>
</feature>